<organism evidence="1 2">
    <name type="scientific">Pleurodeles waltl</name>
    <name type="common">Iberian ribbed newt</name>
    <dbReference type="NCBI Taxonomy" id="8319"/>
    <lineage>
        <taxon>Eukaryota</taxon>
        <taxon>Metazoa</taxon>
        <taxon>Chordata</taxon>
        <taxon>Craniata</taxon>
        <taxon>Vertebrata</taxon>
        <taxon>Euteleostomi</taxon>
        <taxon>Amphibia</taxon>
        <taxon>Batrachia</taxon>
        <taxon>Caudata</taxon>
        <taxon>Salamandroidea</taxon>
        <taxon>Salamandridae</taxon>
        <taxon>Pleurodelinae</taxon>
        <taxon>Pleurodeles</taxon>
    </lineage>
</organism>
<dbReference type="EMBL" id="JANPWB010000016">
    <property type="protein sequence ID" value="KAJ1082247.1"/>
    <property type="molecule type" value="Genomic_DNA"/>
</dbReference>
<gene>
    <name evidence="1" type="ORF">NDU88_002415</name>
</gene>
<accession>A0AAV7KVL9</accession>
<evidence type="ECO:0000313" key="1">
    <source>
        <dbReference type="EMBL" id="KAJ1082247.1"/>
    </source>
</evidence>
<proteinExistence type="predicted"/>
<protein>
    <submittedName>
        <fullName evidence="1">Uncharacterized protein</fullName>
    </submittedName>
</protein>
<dbReference type="AlphaFoldDB" id="A0AAV7KVL9"/>
<comment type="caution">
    <text evidence="1">The sequence shown here is derived from an EMBL/GenBank/DDBJ whole genome shotgun (WGS) entry which is preliminary data.</text>
</comment>
<name>A0AAV7KVL9_PLEWA</name>
<dbReference type="Proteomes" id="UP001066276">
    <property type="component" value="Chromosome 12"/>
</dbReference>
<keyword evidence="2" id="KW-1185">Reference proteome</keyword>
<reference evidence="1" key="1">
    <citation type="journal article" date="2022" name="bioRxiv">
        <title>Sequencing and chromosome-scale assembly of the giantPleurodeles waltlgenome.</title>
        <authorList>
            <person name="Brown T."/>
            <person name="Elewa A."/>
            <person name="Iarovenko S."/>
            <person name="Subramanian E."/>
            <person name="Araus A.J."/>
            <person name="Petzold A."/>
            <person name="Susuki M."/>
            <person name="Suzuki K.-i.T."/>
            <person name="Hayashi T."/>
            <person name="Toyoda A."/>
            <person name="Oliveira C."/>
            <person name="Osipova E."/>
            <person name="Leigh N.D."/>
            <person name="Simon A."/>
            <person name="Yun M.H."/>
        </authorList>
    </citation>
    <scope>NUCLEOTIDE SEQUENCE</scope>
    <source>
        <strain evidence="1">20211129_DDA</strain>
        <tissue evidence="1">Liver</tissue>
    </source>
</reference>
<evidence type="ECO:0000313" key="2">
    <source>
        <dbReference type="Proteomes" id="UP001066276"/>
    </source>
</evidence>
<sequence length="148" mass="16447">MPQPGGDWLWMAGWPHYRRCSEGRPSKFLGSQRALCRIHSPFLRGHHPSPVHQPLSWLLSNCRRSPSHIVQYEAPGGTQRMLLPEARLATTSLIGLAPLQPSVSRSSLASIRLRPTGARSPIWSLHPRCGPVVGERLPDLVFAWGHTA</sequence>